<dbReference type="InterPro" id="IPR056009">
    <property type="entry name" value="DUF7587"/>
</dbReference>
<feature type="transmembrane region" description="Helical" evidence="3">
    <location>
        <begin position="570"/>
        <end position="587"/>
    </location>
</feature>
<dbReference type="AlphaFoldDB" id="A0A369J4Y3"/>
<reference evidence="5" key="1">
    <citation type="submission" date="2018-04" db="EMBL/GenBank/DDBJ databases">
        <title>Whole genome sequencing of Hypsizygus marmoreus.</title>
        <authorList>
            <person name="Choi I.-G."/>
            <person name="Min B."/>
            <person name="Kim J.-G."/>
            <person name="Kim S."/>
            <person name="Oh Y.-L."/>
            <person name="Kong W.-S."/>
            <person name="Park H."/>
            <person name="Jeong J."/>
            <person name="Song E.-S."/>
        </authorList>
    </citation>
    <scope>NUCLEOTIDE SEQUENCE [LARGE SCALE GENOMIC DNA]</scope>
    <source>
        <strain evidence="5">51987-8</strain>
    </source>
</reference>
<keyword evidence="3" id="KW-0812">Transmembrane</keyword>
<sequence>MATSPTNHNAEPLPLPQYGFGSEVNFANLVKDNHFLFRVYTPRRLSSVYDDNDPFFLAPKFNERYNLSPQEISDLHRFDHLPHVGSYEDVAKHMDWTTRSKSPYISTSFSFIWSIWEALRRYHQGMKKDVEIAVIDASALSNRAVTAVQLLRDSNPSERRSEHWKWYRFAQESQSVLVHEYIPGTAILASVPLVALLEKLPSYFRRPEVSDSIKANPLETIGWDYTQKKQSYRHFCRDMSNRFLQLTSEAQLEATTAGSVRLALAFLRPWFHKNIIDDFQTATVTLCALSFAIAQWPGQWTKDHSEMWNIIRAMVLSLAEEVRESEKGHDSSEVSRLQGVVTELEETVKKYEDELTSRSTKKPAYLLTPLIIPPPMRPTFVPTSPSPFTLMPPFGLPTSHHHPVLTPITPPTSPLRLTAPAYPPVDPISHFASAQACIPLATVPMPSDSTAEPLDDDELSSSPASPTVVDSPASASSRTTSLPNESPSPSEMPSLCMPLPSEPSCGDDDLPPLLPQDPSPSVSKTHTHDILMPIHLPSILHWNEPSSSTRTERPVVRRKLPTIAETSSCLVTGFLVGAFIALCLMSTQRRTLLTHLT</sequence>
<keyword evidence="3" id="KW-0472">Membrane</keyword>
<keyword evidence="6" id="KW-1185">Reference proteome</keyword>
<name>A0A369J4Y3_HYPMA</name>
<feature type="region of interest" description="Disordered" evidence="2">
    <location>
        <begin position="443"/>
        <end position="526"/>
    </location>
</feature>
<dbReference type="InParanoid" id="A0A369J4Y3"/>
<evidence type="ECO:0000259" key="4">
    <source>
        <dbReference type="Pfam" id="PF24494"/>
    </source>
</evidence>
<comment type="caution">
    <text evidence="5">The sequence shown here is derived from an EMBL/GenBank/DDBJ whole genome shotgun (WGS) entry which is preliminary data.</text>
</comment>
<proteinExistence type="predicted"/>
<gene>
    <name evidence="5" type="ORF">Hypma_001738</name>
</gene>
<dbReference type="Pfam" id="PF24494">
    <property type="entry name" value="DUF7587"/>
    <property type="match status" value="1"/>
</dbReference>
<evidence type="ECO:0000313" key="6">
    <source>
        <dbReference type="Proteomes" id="UP000076154"/>
    </source>
</evidence>
<dbReference type="OrthoDB" id="3359845at2759"/>
<organism evidence="5 6">
    <name type="scientific">Hypsizygus marmoreus</name>
    <name type="common">White beech mushroom</name>
    <name type="synonym">Agaricus marmoreus</name>
    <dbReference type="NCBI Taxonomy" id="39966"/>
    <lineage>
        <taxon>Eukaryota</taxon>
        <taxon>Fungi</taxon>
        <taxon>Dikarya</taxon>
        <taxon>Basidiomycota</taxon>
        <taxon>Agaricomycotina</taxon>
        <taxon>Agaricomycetes</taxon>
        <taxon>Agaricomycetidae</taxon>
        <taxon>Agaricales</taxon>
        <taxon>Tricholomatineae</taxon>
        <taxon>Lyophyllaceae</taxon>
        <taxon>Hypsizygus</taxon>
    </lineage>
</organism>
<keyword evidence="3" id="KW-1133">Transmembrane helix</keyword>
<feature type="compositionally biased region" description="Low complexity" evidence="2">
    <location>
        <begin position="481"/>
        <end position="499"/>
    </location>
</feature>
<feature type="coiled-coil region" evidence="1">
    <location>
        <begin position="334"/>
        <end position="361"/>
    </location>
</feature>
<evidence type="ECO:0000256" key="3">
    <source>
        <dbReference type="SAM" id="Phobius"/>
    </source>
</evidence>
<evidence type="ECO:0000256" key="2">
    <source>
        <dbReference type="SAM" id="MobiDB-lite"/>
    </source>
</evidence>
<dbReference type="EMBL" id="LUEZ02000113">
    <property type="protein sequence ID" value="RDB17091.1"/>
    <property type="molecule type" value="Genomic_DNA"/>
</dbReference>
<dbReference type="STRING" id="39966.A0A369J4Y3"/>
<evidence type="ECO:0000313" key="5">
    <source>
        <dbReference type="EMBL" id="RDB17091.1"/>
    </source>
</evidence>
<dbReference type="Proteomes" id="UP000076154">
    <property type="component" value="Unassembled WGS sequence"/>
</dbReference>
<evidence type="ECO:0000256" key="1">
    <source>
        <dbReference type="SAM" id="Coils"/>
    </source>
</evidence>
<feature type="domain" description="DUF7587" evidence="4">
    <location>
        <begin position="33"/>
        <end position="194"/>
    </location>
</feature>
<keyword evidence="1" id="KW-0175">Coiled coil</keyword>
<protein>
    <recommendedName>
        <fullName evidence="4">DUF7587 domain-containing protein</fullName>
    </recommendedName>
</protein>
<accession>A0A369J4Y3</accession>